<proteinExistence type="predicted"/>
<sequence length="138" mass="16036">MSELGTNPKLPTWDGDWRTFSDYKLACWLEYDGLKPDDQVTLAPRLTRNLTGKAWEACADIDREKLRKEKGLEYLLEFLKGKRGKQQVDILGEAFEKYFQSGEVVRKDKESLNDFEQRLAVFTRDIERALTELGVTDK</sequence>
<evidence type="ECO:0000313" key="2">
    <source>
        <dbReference type="Proteomes" id="UP000649617"/>
    </source>
</evidence>
<dbReference type="EMBL" id="CAJNIZ010047131">
    <property type="protein sequence ID" value="CAE7762910.1"/>
    <property type="molecule type" value="Genomic_DNA"/>
</dbReference>
<feature type="non-terminal residue" evidence="1">
    <location>
        <position position="138"/>
    </location>
</feature>
<accession>A0A812XWB0</accession>
<keyword evidence="2" id="KW-1185">Reference proteome</keyword>
<evidence type="ECO:0000313" key="1">
    <source>
        <dbReference type="EMBL" id="CAE7762910.1"/>
    </source>
</evidence>
<dbReference type="OrthoDB" id="444268at2759"/>
<dbReference type="AlphaFoldDB" id="A0A812XWB0"/>
<reference evidence="1" key="1">
    <citation type="submission" date="2021-02" db="EMBL/GenBank/DDBJ databases">
        <authorList>
            <person name="Dougan E. K."/>
            <person name="Rhodes N."/>
            <person name="Thang M."/>
            <person name="Chan C."/>
        </authorList>
    </citation>
    <scope>NUCLEOTIDE SEQUENCE</scope>
</reference>
<comment type="caution">
    <text evidence="1">The sequence shown here is derived from an EMBL/GenBank/DDBJ whole genome shotgun (WGS) entry which is preliminary data.</text>
</comment>
<gene>
    <name evidence="1" type="ORF">SPIL2461_LOCUS22296</name>
</gene>
<name>A0A812XWB0_SYMPI</name>
<organism evidence="1 2">
    <name type="scientific">Symbiodinium pilosum</name>
    <name type="common">Dinoflagellate</name>
    <dbReference type="NCBI Taxonomy" id="2952"/>
    <lineage>
        <taxon>Eukaryota</taxon>
        <taxon>Sar</taxon>
        <taxon>Alveolata</taxon>
        <taxon>Dinophyceae</taxon>
        <taxon>Suessiales</taxon>
        <taxon>Symbiodiniaceae</taxon>
        <taxon>Symbiodinium</taxon>
    </lineage>
</organism>
<protein>
    <submittedName>
        <fullName evidence="1">Uncharacterized protein</fullName>
    </submittedName>
</protein>
<dbReference type="Proteomes" id="UP000649617">
    <property type="component" value="Unassembled WGS sequence"/>
</dbReference>